<evidence type="ECO:0000313" key="3">
    <source>
        <dbReference type="EMBL" id="CAI8029550.1"/>
    </source>
</evidence>
<dbReference type="Pfam" id="PF13768">
    <property type="entry name" value="VWA_3"/>
    <property type="match status" value="1"/>
</dbReference>
<dbReference type="Gene3D" id="3.40.50.410">
    <property type="entry name" value="von Willebrand factor, type A domain"/>
    <property type="match status" value="1"/>
</dbReference>
<feature type="domain" description="VIT" evidence="2">
    <location>
        <begin position="4"/>
        <end position="132"/>
    </location>
</feature>
<keyword evidence="4" id="KW-1185">Reference proteome</keyword>
<gene>
    <name evidence="3" type="ORF">GBAR_LOCUS16782</name>
</gene>
<name>A0AA35SGA4_GEOBA</name>
<dbReference type="AlphaFoldDB" id="A0AA35SGA4"/>
<dbReference type="SMART" id="SM00609">
    <property type="entry name" value="VIT"/>
    <property type="match status" value="1"/>
</dbReference>
<dbReference type="Proteomes" id="UP001174909">
    <property type="component" value="Unassembled WGS sequence"/>
</dbReference>
<dbReference type="InterPro" id="IPR002035">
    <property type="entry name" value="VWF_A"/>
</dbReference>
<dbReference type="Pfam" id="PF08487">
    <property type="entry name" value="VIT"/>
    <property type="match status" value="1"/>
</dbReference>
<dbReference type="PROSITE" id="PS50234">
    <property type="entry name" value="VWFA"/>
    <property type="match status" value="1"/>
</dbReference>
<comment type="caution">
    <text evidence="3">The sequence shown here is derived from an EMBL/GenBank/DDBJ whole genome shotgun (WGS) entry which is preliminary data.</text>
</comment>
<protein>
    <submittedName>
        <fullName evidence="3">von Willebrand factor A domain-containing protein 5A</fullName>
    </submittedName>
</protein>
<accession>A0AA35SGA4</accession>
<evidence type="ECO:0000259" key="2">
    <source>
        <dbReference type="PROSITE" id="PS51468"/>
    </source>
</evidence>
<organism evidence="3 4">
    <name type="scientific">Geodia barretti</name>
    <name type="common">Barrett's horny sponge</name>
    <dbReference type="NCBI Taxonomy" id="519541"/>
    <lineage>
        <taxon>Eukaryota</taxon>
        <taxon>Metazoa</taxon>
        <taxon>Porifera</taxon>
        <taxon>Demospongiae</taxon>
        <taxon>Heteroscleromorpha</taxon>
        <taxon>Tetractinellida</taxon>
        <taxon>Astrophorina</taxon>
        <taxon>Geodiidae</taxon>
        <taxon>Geodia</taxon>
    </lineage>
</organism>
<proteinExistence type="predicted"/>
<feature type="domain" description="VWFA" evidence="1">
    <location>
        <begin position="275"/>
        <end position="447"/>
    </location>
</feature>
<sequence>MAAKAEGGLLVAKGKAPLPLKSVSVDAQVRGFVMGLRSTLTYSNDSPDPVEVLFRFPVEKSHAVVGLTAVIDGRKIAAQVREKEEARAQYDDAIASGLSAALAEEKSGDIFSIALGNLPPGKDAQIQLQLVGELGVDAEGGVRFSLPSTLKPRYTPTGSTDPLAPVPAGEEEQVKSGTVSAVSWFHLTVEGADGVAVVTSPTHSITVTPNDANQLDVRLSKELDSDLVILVKTKEPHAPKAIVEGGEEKKGSFMSSTTVMLNFFPSFPEIEAACEFIFLVDRSGSMRGSYIKSARETLVLFLKSLPQGNYFNIMGFGSSYTSLFPNPVPYDKKHLEKAIKHAQGMEADLGGTELLRPLQHIFETKPRSGYARQVFVLTDGSVSNTDACIQEMRSNLKNAKCFTFGIGSGASSALVNGLATAGNGAAEFVKEGERMQPKVIRSLKRALQPAITDVSVSFEVPKEFEVTQSPQSPPPVFNGEKLVVYATLKSQKALEKTDCTATLKGNMLGEELEYKIPFTFDSSASAPSLLVIHHLAAKSLITDWETARKEKKSIVDLSIESSVISSHTAFIAVDEESSEPVSGSMKVYDIQAPMEEYSCRFRGGGGGSGGAMQLYASLSLGATLGAPMMVQKKSKKGASPLRALFGRKNRLAAARSSSPEECFDVSVDRAMASDETYECDSIEGSVNPISKPTNTLEDLISAQQLDGTWELTSSFAQLTGKPLADLEAACPIGREGVGATVWATILAVSLLRSRYSNQQDEWELIAMKDRVVAEETEHPSGITLEKLFKMTQKQLIRVLLTIVLKIVANYLMMP</sequence>
<evidence type="ECO:0000259" key="1">
    <source>
        <dbReference type="PROSITE" id="PS50234"/>
    </source>
</evidence>
<dbReference type="PROSITE" id="PS51468">
    <property type="entry name" value="VIT"/>
    <property type="match status" value="1"/>
</dbReference>
<dbReference type="SMART" id="SM00327">
    <property type="entry name" value="VWA"/>
    <property type="match status" value="1"/>
</dbReference>
<reference evidence="3" key="1">
    <citation type="submission" date="2023-03" db="EMBL/GenBank/DDBJ databases">
        <authorList>
            <person name="Steffen K."/>
            <person name="Cardenas P."/>
        </authorList>
    </citation>
    <scope>NUCLEOTIDE SEQUENCE</scope>
</reference>
<dbReference type="SUPFAM" id="SSF53300">
    <property type="entry name" value="vWA-like"/>
    <property type="match status" value="1"/>
</dbReference>
<dbReference type="PANTHER" id="PTHR45737:SF6">
    <property type="entry name" value="VON WILLEBRAND FACTOR A DOMAIN-CONTAINING PROTEIN 5A"/>
    <property type="match status" value="1"/>
</dbReference>
<dbReference type="InterPro" id="IPR013694">
    <property type="entry name" value="VIT"/>
</dbReference>
<evidence type="ECO:0000313" key="4">
    <source>
        <dbReference type="Proteomes" id="UP001174909"/>
    </source>
</evidence>
<dbReference type="InterPro" id="IPR036465">
    <property type="entry name" value="vWFA_dom_sf"/>
</dbReference>
<dbReference type="EMBL" id="CASHTH010002414">
    <property type="protein sequence ID" value="CAI8029550.1"/>
    <property type="molecule type" value="Genomic_DNA"/>
</dbReference>
<dbReference type="PANTHER" id="PTHR45737">
    <property type="entry name" value="VON WILLEBRAND FACTOR A DOMAIN-CONTAINING PROTEIN 5A"/>
    <property type="match status" value="1"/>
</dbReference>